<evidence type="ECO:0000313" key="1">
    <source>
        <dbReference type="EMBL" id="EMY32163.1"/>
    </source>
</evidence>
<comment type="caution">
    <text evidence="1">The sequence shown here is derived from an EMBL/GenBank/DDBJ whole genome shotgun (WGS) entry which is preliminary data.</text>
</comment>
<dbReference type="EMBL" id="ANPE02000339">
    <property type="protein sequence ID" value="EMY32163.1"/>
    <property type="molecule type" value="Genomic_DNA"/>
</dbReference>
<gene>
    <name evidence="1" type="ORF">D477_021578</name>
</gene>
<evidence type="ECO:0000313" key="2">
    <source>
        <dbReference type="Proteomes" id="UP000010729"/>
    </source>
</evidence>
<organism evidence="1 2">
    <name type="scientific">Arthrobacter crystallopoietes BAB-32</name>
    <dbReference type="NCBI Taxonomy" id="1246476"/>
    <lineage>
        <taxon>Bacteria</taxon>
        <taxon>Bacillati</taxon>
        <taxon>Actinomycetota</taxon>
        <taxon>Actinomycetes</taxon>
        <taxon>Micrococcales</taxon>
        <taxon>Micrococcaceae</taxon>
        <taxon>Crystallibacter</taxon>
    </lineage>
</organism>
<proteinExistence type="predicted"/>
<dbReference type="AlphaFoldDB" id="N1V1N5"/>
<dbReference type="Proteomes" id="UP000010729">
    <property type="component" value="Unassembled WGS sequence"/>
</dbReference>
<feature type="non-terminal residue" evidence="1">
    <location>
        <position position="57"/>
    </location>
</feature>
<name>N1V1N5_9MICC</name>
<accession>N1V1N5</accession>
<sequence>MRQVQGLPELIITLGRRRLSAAETAAVVSVQVRAVLGSPTQCQLTLQADGAGPRELA</sequence>
<reference evidence="1 2" key="1">
    <citation type="journal article" date="2013" name="Genome Announc.">
        <title>Draft Genome Sequence of Arthrobacter crystallopoietes Strain BAB-32, Revealing Genes for Bioremediation.</title>
        <authorList>
            <person name="Joshi M.N."/>
            <person name="Pandit A.S."/>
            <person name="Sharma A."/>
            <person name="Pandya R.V."/>
            <person name="Desai S.M."/>
            <person name="Saxena A.K."/>
            <person name="Bagatharia S.B."/>
        </authorList>
    </citation>
    <scope>NUCLEOTIDE SEQUENCE [LARGE SCALE GENOMIC DNA]</scope>
    <source>
        <strain evidence="1 2">BAB-32</strain>
    </source>
</reference>
<protein>
    <submittedName>
        <fullName evidence="1">Uncharacterized protein</fullName>
    </submittedName>
</protein>
<keyword evidence="2" id="KW-1185">Reference proteome</keyword>